<dbReference type="EMBL" id="LAZR01037721">
    <property type="protein sequence ID" value="KKL21463.1"/>
    <property type="molecule type" value="Genomic_DNA"/>
</dbReference>
<sequence length="43" mass="5146">MIENKSYKIEGKLDETGKGMLLKLKIKFKIMSNFLRNYFDKTM</sequence>
<accession>A0A0F9EBN2</accession>
<protein>
    <submittedName>
        <fullName evidence="1">Uncharacterized protein</fullName>
    </submittedName>
</protein>
<evidence type="ECO:0000313" key="1">
    <source>
        <dbReference type="EMBL" id="KKL21463.1"/>
    </source>
</evidence>
<feature type="non-terminal residue" evidence="1">
    <location>
        <position position="43"/>
    </location>
</feature>
<dbReference type="AlphaFoldDB" id="A0A0F9EBN2"/>
<comment type="caution">
    <text evidence="1">The sequence shown here is derived from an EMBL/GenBank/DDBJ whole genome shotgun (WGS) entry which is preliminary data.</text>
</comment>
<reference evidence="1" key="1">
    <citation type="journal article" date="2015" name="Nature">
        <title>Complex archaea that bridge the gap between prokaryotes and eukaryotes.</title>
        <authorList>
            <person name="Spang A."/>
            <person name="Saw J.H."/>
            <person name="Jorgensen S.L."/>
            <person name="Zaremba-Niedzwiedzka K."/>
            <person name="Martijn J."/>
            <person name="Lind A.E."/>
            <person name="van Eijk R."/>
            <person name="Schleper C."/>
            <person name="Guy L."/>
            <person name="Ettema T.J."/>
        </authorList>
    </citation>
    <scope>NUCLEOTIDE SEQUENCE</scope>
</reference>
<proteinExistence type="predicted"/>
<name>A0A0F9EBN2_9ZZZZ</name>
<organism evidence="1">
    <name type="scientific">marine sediment metagenome</name>
    <dbReference type="NCBI Taxonomy" id="412755"/>
    <lineage>
        <taxon>unclassified sequences</taxon>
        <taxon>metagenomes</taxon>
        <taxon>ecological metagenomes</taxon>
    </lineage>
</organism>
<gene>
    <name evidence="1" type="ORF">LCGC14_2445180</name>
</gene>